<sequence length="191" mass="21895">MQRAEITGIQYLRINSSMRVTGTLLQTCPALTTLDICQSVQLWKLQDVPPSVKRLALTLNDDCYGIGIPSLRVDYIRDIIRRNSGLEDLILHDAKKAHEPFTLNDIKDRQMNTRNTLRSCLRIQAVAKAAASSDHSMETHIFVHSPPIPLDKDGWYRDWYSDCIRSLGEALPHLRQMCIISEFPVYWQSSR</sequence>
<proteinExistence type="predicted"/>
<organism evidence="1 2">
    <name type="scientific">Bionectria ochroleuca</name>
    <name type="common">Gliocladium roseum</name>
    <dbReference type="NCBI Taxonomy" id="29856"/>
    <lineage>
        <taxon>Eukaryota</taxon>
        <taxon>Fungi</taxon>
        <taxon>Dikarya</taxon>
        <taxon>Ascomycota</taxon>
        <taxon>Pezizomycotina</taxon>
        <taxon>Sordariomycetes</taxon>
        <taxon>Hypocreomycetidae</taxon>
        <taxon>Hypocreales</taxon>
        <taxon>Bionectriaceae</taxon>
        <taxon>Clonostachys</taxon>
    </lineage>
</organism>
<evidence type="ECO:0000313" key="1">
    <source>
        <dbReference type="EMBL" id="VUC33876.1"/>
    </source>
</evidence>
<protein>
    <recommendedName>
        <fullName evidence="3">F-box domain-containing protein</fullName>
    </recommendedName>
</protein>
<evidence type="ECO:0000313" key="2">
    <source>
        <dbReference type="Proteomes" id="UP000766486"/>
    </source>
</evidence>
<name>A0ABY6UR77_BIOOC</name>
<keyword evidence="2" id="KW-1185">Reference proteome</keyword>
<gene>
    <name evidence="1" type="ORF">CLO192961_LOCUS362882</name>
</gene>
<accession>A0ABY6UR77</accession>
<comment type="caution">
    <text evidence="1">The sequence shown here is derived from an EMBL/GenBank/DDBJ whole genome shotgun (WGS) entry which is preliminary data.</text>
</comment>
<dbReference type="Proteomes" id="UP000766486">
    <property type="component" value="Unassembled WGS sequence"/>
</dbReference>
<evidence type="ECO:0008006" key="3">
    <source>
        <dbReference type="Google" id="ProtNLM"/>
    </source>
</evidence>
<dbReference type="EMBL" id="CABFNS010000872">
    <property type="protein sequence ID" value="VUC33876.1"/>
    <property type="molecule type" value="Genomic_DNA"/>
</dbReference>
<reference evidence="1 2" key="1">
    <citation type="submission" date="2019-06" db="EMBL/GenBank/DDBJ databases">
        <authorList>
            <person name="Broberg M."/>
        </authorList>
    </citation>
    <scope>NUCLEOTIDE SEQUENCE [LARGE SCALE GENOMIC DNA]</scope>
</reference>